<keyword evidence="4" id="KW-1185">Reference proteome</keyword>
<protein>
    <submittedName>
        <fullName evidence="3">TIR-like protein FxsC</fullName>
    </submittedName>
</protein>
<gene>
    <name evidence="3" type="ORF">ACFP1K_16300</name>
</gene>
<name>A0ABW1NJK5_9ACTN</name>
<dbReference type="SUPFAM" id="SSF52200">
    <property type="entry name" value="Toll/Interleukin receptor TIR domain"/>
    <property type="match status" value="1"/>
</dbReference>
<accession>A0ABW1NJK5</accession>
<dbReference type="InterPro" id="IPR026367">
    <property type="entry name" value="FxsC_C"/>
</dbReference>
<dbReference type="InterPro" id="IPR035897">
    <property type="entry name" value="Toll_tir_struct_dom_sf"/>
</dbReference>
<dbReference type="NCBIfam" id="NF040588">
    <property type="entry name" value="FxsC_Nterm"/>
    <property type="match status" value="1"/>
</dbReference>
<dbReference type="InterPro" id="IPR047603">
    <property type="entry name" value="FxsC_N"/>
</dbReference>
<reference evidence="4" key="1">
    <citation type="journal article" date="2019" name="Int. J. Syst. Evol. Microbiol.">
        <title>The Global Catalogue of Microorganisms (GCM) 10K type strain sequencing project: providing services to taxonomists for standard genome sequencing and annotation.</title>
        <authorList>
            <consortium name="The Broad Institute Genomics Platform"/>
            <consortium name="The Broad Institute Genome Sequencing Center for Infectious Disease"/>
            <person name="Wu L."/>
            <person name="Ma J."/>
        </authorList>
    </citation>
    <scope>NUCLEOTIDE SEQUENCE [LARGE SCALE GENOMIC DNA]</scope>
    <source>
        <strain evidence="4">JCM 30346</strain>
    </source>
</reference>
<dbReference type="NCBIfam" id="TIGR04276">
    <property type="entry name" value="FxsC_Cterm"/>
    <property type="match status" value="1"/>
</dbReference>
<comment type="caution">
    <text evidence="3">The sequence shown here is derived from an EMBL/GenBank/DDBJ whole genome shotgun (WGS) entry which is preliminary data.</text>
</comment>
<sequence>MGGTSDNEEYAPYFFLSYARTPRSDQRRDPNDGVKRFYKDLCHEILQRTSLPHGVPPGFMDIDLRTGVEWDRRLAKELATCKVFVPLYSRRYFRSVQCGKEWAAFDLRRRQHTEGKRSDPEVIIPAYWVPVPLYELPEMTRSIQFAHADLGPHYLDRGLYSLMQIGQSRDHYRRSVQGLATRIIEVAERVNLPAGEPCDYESIRSAFTGDPERRFQITVVAATSTTLPNGRDKQYYGKMAADWNPYHPHGVRPIAQVAADIVREMGFEPEIGSLHDQREDLLSRRAPSSPGLILLDPWAVADPRFEGLLRELDRADNPWIGLLIPWSRIDTQIADHAAHLREHLNAVLSAKIAQGRPATRNAVQGIASIEEFMATLRPVVQTLGSSYLRNVQTFPPKVPGTGRPRLWSSNDEPPQEEGMS</sequence>
<dbReference type="RefSeq" id="WP_380753436.1">
    <property type="nucleotide sequence ID" value="NZ_JBHSRF010000020.1"/>
</dbReference>
<dbReference type="EMBL" id="JBHSRF010000020">
    <property type="protein sequence ID" value="MFC6082732.1"/>
    <property type="molecule type" value="Genomic_DNA"/>
</dbReference>
<evidence type="ECO:0000313" key="3">
    <source>
        <dbReference type="EMBL" id="MFC6082732.1"/>
    </source>
</evidence>
<evidence type="ECO:0000259" key="2">
    <source>
        <dbReference type="Pfam" id="PF13676"/>
    </source>
</evidence>
<dbReference type="InterPro" id="IPR000157">
    <property type="entry name" value="TIR_dom"/>
</dbReference>
<evidence type="ECO:0000313" key="4">
    <source>
        <dbReference type="Proteomes" id="UP001596137"/>
    </source>
</evidence>
<feature type="region of interest" description="Disordered" evidence="1">
    <location>
        <begin position="394"/>
        <end position="420"/>
    </location>
</feature>
<dbReference type="Proteomes" id="UP001596137">
    <property type="component" value="Unassembled WGS sequence"/>
</dbReference>
<dbReference type="Gene3D" id="3.40.50.10140">
    <property type="entry name" value="Toll/interleukin-1 receptor homology (TIR) domain"/>
    <property type="match status" value="1"/>
</dbReference>
<organism evidence="3 4">
    <name type="scientific">Sphaerisporangium aureirubrum</name>
    <dbReference type="NCBI Taxonomy" id="1544736"/>
    <lineage>
        <taxon>Bacteria</taxon>
        <taxon>Bacillati</taxon>
        <taxon>Actinomycetota</taxon>
        <taxon>Actinomycetes</taxon>
        <taxon>Streptosporangiales</taxon>
        <taxon>Streptosporangiaceae</taxon>
        <taxon>Sphaerisporangium</taxon>
    </lineage>
</organism>
<dbReference type="Pfam" id="PF13676">
    <property type="entry name" value="TIR_2"/>
    <property type="match status" value="1"/>
</dbReference>
<proteinExistence type="predicted"/>
<evidence type="ECO:0000256" key="1">
    <source>
        <dbReference type="SAM" id="MobiDB-lite"/>
    </source>
</evidence>
<feature type="domain" description="TIR" evidence="2">
    <location>
        <begin position="53"/>
        <end position="127"/>
    </location>
</feature>